<accession>A0ABV2ULK4</accession>
<dbReference type="Proteomes" id="UP001550044">
    <property type="component" value="Unassembled WGS sequence"/>
</dbReference>
<dbReference type="PANTHER" id="PTHR43739:SF2">
    <property type="entry name" value="OLIGOXYLOGLUCAN-REDUCING END-SPECIFIC XYLOGLUCANASE-RELATED"/>
    <property type="match status" value="1"/>
</dbReference>
<evidence type="ECO:0000313" key="8">
    <source>
        <dbReference type="EMBL" id="MET8437668.1"/>
    </source>
</evidence>
<evidence type="ECO:0000256" key="6">
    <source>
        <dbReference type="ARBA" id="ARBA00037986"/>
    </source>
</evidence>
<keyword evidence="5" id="KW-0624">Polysaccharide degradation</keyword>
<organism evidence="8 9">
    <name type="scientific">Streptomyces sp. 900116325</name>
    <dbReference type="NCBI Taxonomy" id="3154295"/>
    <lineage>
        <taxon>Bacteria</taxon>
        <taxon>Bacillati</taxon>
        <taxon>Actinomycetota</taxon>
        <taxon>Actinomycetes</taxon>
        <taxon>Kitasatosporales</taxon>
        <taxon>Streptomycetaceae</taxon>
        <taxon>Streptomyces</taxon>
    </lineage>
</organism>
<dbReference type="InterPro" id="IPR015943">
    <property type="entry name" value="WD40/YVTN_repeat-like_dom_sf"/>
</dbReference>
<dbReference type="InterPro" id="IPR052025">
    <property type="entry name" value="Xyloglucanase_GH74"/>
</dbReference>
<dbReference type="CDD" id="cd15482">
    <property type="entry name" value="Sialidase_non-viral"/>
    <property type="match status" value="2"/>
</dbReference>
<reference evidence="8 9" key="1">
    <citation type="submission" date="2024-06" db="EMBL/GenBank/DDBJ databases">
        <title>The Natural Products Discovery Center: Release of the First 8490 Sequenced Strains for Exploring Actinobacteria Biosynthetic Diversity.</title>
        <authorList>
            <person name="Kalkreuter E."/>
            <person name="Kautsar S.A."/>
            <person name="Yang D."/>
            <person name="Bader C.D."/>
            <person name="Teijaro C.N."/>
            <person name="Fluegel L."/>
            <person name="Davis C.M."/>
            <person name="Simpson J.R."/>
            <person name="Lauterbach L."/>
            <person name="Steele A.D."/>
            <person name="Gui C."/>
            <person name="Meng S."/>
            <person name="Li G."/>
            <person name="Viehrig K."/>
            <person name="Ye F."/>
            <person name="Su P."/>
            <person name="Kiefer A.F."/>
            <person name="Nichols A."/>
            <person name="Cepeda A.J."/>
            <person name="Yan W."/>
            <person name="Fan B."/>
            <person name="Jiang Y."/>
            <person name="Adhikari A."/>
            <person name="Zheng C.-J."/>
            <person name="Schuster L."/>
            <person name="Cowan T.M."/>
            <person name="Smanski M.J."/>
            <person name="Chevrette M.G."/>
            <person name="De Carvalho L.P.S."/>
            <person name="Shen B."/>
        </authorList>
    </citation>
    <scope>NUCLEOTIDE SEQUENCE [LARGE SCALE GENOMIC DNA]</scope>
    <source>
        <strain evidence="8 9">NPDC005137</strain>
    </source>
</reference>
<dbReference type="SUPFAM" id="SSF110296">
    <property type="entry name" value="Oligoxyloglucan reducing end-specific cellobiohydrolase"/>
    <property type="match status" value="2"/>
</dbReference>
<name>A0ABV2ULK4_9ACTN</name>
<gene>
    <name evidence="8" type="ORF">ABZV61_33915</name>
</gene>
<keyword evidence="1 7" id="KW-0732">Signal</keyword>
<evidence type="ECO:0000256" key="1">
    <source>
        <dbReference type="ARBA" id="ARBA00022729"/>
    </source>
</evidence>
<proteinExistence type="inferred from homology"/>
<keyword evidence="4" id="KW-0326">Glycosidase</keyword>
<dbReference type="PANTHER" id="PTHR43739">
    <property type="entry name" value="XYLOGLUCANASE (EUROFUNG)"/>
    <property type="match status" value="1"/>
</dbReference>
<comment type="similarity">
    <text evidence="6">Belongs to the glycosyl hydrolase 74 family.</text>
</comment>
<keyword evidence="3" id="KW-0119">Carbohydrate metabolism</keyword>
<dbReference type="PROSITE" id="PS51318">
    <property type="entry name" value="TAT"/>
    <property type="match status" value="1"/>
</dbReference>
<dbReference type="RefSeq" id="WP_356671787.1">
    <property type="nucleotide sequence ID" value="NZ_JBEXEF010000053.1"/>
</dbReference>
<evidence type="ECO:0000256" key="4">
    <source>
        <dbReference type="ARBA" id="ARBA00023295"/>
    </source>
</evidence>
<protein>
    <submittedName>
        <fullName evidence="8">1,4-beta-glucanase</fullName>
    </submittedName>
</protein>
<evidence type="ECO:0000256" key="2">
    <source>
        <dbReference type="ARBA" id="ARBA00022801"/>
    </source>
</evidence>
<keyword evidence="9" id="KW-1185">Reference proteome</keyword>
<evidence type="ECO:0000256" key="7">
    <source>
        <dbReference type="SAM" id="SignalP"/>
    </source>
</evidence>
<feature type="signal peptide" evidence="7">
    <location>
        <begin position="1"/>
        <end position="37"/>
    </location>
</feature>
<evidence type="ECO:0000313" key="9">
    <source>
        <dbReference type="Proteomes" id="UP001550044"/>
    </source>
</evidence>
<dbReference type="InterPro" id="IPR006311">
    <property type="entry name" value="TAT_signal"/>
</dbReference>
<comment type="caution">
    <text evidence="8">The sequence shown here is derived from an EMBL/GenBank/DDBJ whole genome shotgun (WGS) entry which is preliminary data.</text>
</comment>
<dbReference type="EMBL" id="JBEXIP010000042">
    <property type="protein sequence ID" value="MET8437668.1"/>
    <property type="molecule type" value="Genomic_DNA"/>
</dbReference>
<sequence>MRASSAPTPSRRNVLAGAAVVAAAVALPVAAPAAAHAASRRTPHGVQGARAYRWRTAAIGGTGFVTGLLFHPSVKGLAYARTDIGGAYRWDDARSRWTALTDHLGWDDWNLLGVEALAVDRAHPDRLYLALGTYAQSWAGPGAVLRSEDRGATWARTDLTVRLGANEDGRGAGERLLVDPCDSERLWLGTRHDGLLRSTDRGATWASADFPATPSANGQGIMFLVAAGRAVYAGWGDGGTPLYRTNASGGWEEVPGQPSGGVAASKVPIRAAYDTNTRALYVTYADAPGPNGQADGSVHRLDTVTGSWTDVTPVAPNSGAGDGFGYGGVAVDAGRAGTVVVTTNNRWAQIDTLFRSTDGGANWTSLKDTAVLDVSDTPYLRWGGDAAKFGWWIQALAVDPYDSHHIVFGTGATVFGTRDLVHWAPQIRGLEESAVKFLIAPPTDGARLLSGLGDIGVMYHESLTTSPSRGMASNPVFGTATGLALAALEPSYVVRTGWPSGSGAAGAYSEDGGRSWQPFAAQPEIAAAAPGPVAVGADGATLLWSFIHWDGTKYPAHRSTDNGGTWTEVATFPKGGTPLADPLDPSRFYVYDTDTGTVFRSTDSGATFTQGATRLPSGDVQFKLAAAPGRSGDLWLSAKDNGLFRSTDGGLTFDAVAGCRASHALGFGAAAPAGRRKSGRRVRDPYPAIFQTGRVSATFDGVAVLRSDDAGATWVRINDDSHQWGWTGEVITGDPRVHGRVYLGTNGRGIQYADPE</sequence>
<evidence type="ECO:0000256" key="3">
    <source>
        <dbReference type="ARBA" id="ARBA00023277"/>
    </source>
</evidence>
<evidence type="ECO:0000256" key="5">
    <source>
        <dbReference type="ARBA" id="ARBA00023326"/>
    </source>
</evidence>
<keyword evidence="2" id="KW-0378">Hydrolase</keyword>
<feature type="chain" id="PRO_5046357450" evidence="7">
    <location>
        <begin position="38"/>
        <end position="756"/>
    </location>
</feature>
<dbReference type="Gene3D" id="2.130.10.10">
    <property type="entry name" value="YVTN repeat-like/Quinoprotein amine dehydrogenase"/>
    <property type="match status" value="2"/>
</dbReference>